<evidence type="ECO:0000313" key="2">
    <source>
        <dbReference type="Proteomes" id="UP000607653"/>
    </source>
</evidence>
<protein>
    <submittedName>
        <fullName evidence="1">Uncharacterized protein</fullName>
    </submittedName>
</protein>
<dbReference type="AlphaFoldDB" id="A0A822Z9K3"/>
<organism evidence="1 2">
    <name type="scientific">Nelumbo nucifera</name>
    <name type="common">Sacred lotus</name>
    <dbReference type="NCBI Taxonomy" id="4432"/>
    <lineage>
        <taxon>Eukaryota</taxon>
        <taxon>Viridiplantae</taxon>
        <taxon>Streptophyta</taxon>
        <taxon>Embryophyta</taxon>
        <taxon>Tracheophyta</taxon>
        <taxon>Spermatophyta</taxon>
        <taxon>Magnoliopsida</taxon>
        <taxon>Proteales</taxon>
        <taxon>Nelumbonaceae</taxon>
        <taxon>Nelumbo</taxon>
    </lineage>
</organism>
<sequence length="47" mass="4891">MEPSASALFPSVEGKRDKAGVHSPMFCVLDSLFSSNATSIVPGTASY</sequence>
<accession>A0A822Z9K3</accession>
<name>A0A822Z9K3_NELNU</name>
<dbReference type="Proteomes" id="UP000607653">
    <property type="component" value="Unassembled WGS sequence"/>
</dbReference>
<keyword evidence="2" id="KW-1185">Reference proteome</keyword>
<evidence type="ECO:0000313" key="1">
    <source>
        <dbReference type="EMBL" id="DAD41732.1"/>
    </source>
</evidence>
<comment type="caution">
    <text evidence="1">The sequence shown here is derived from an EMBL/GenBank/DDBJ whole genome shotgun (WGS) entry which is preliminary data.</text>
</comment>
<proteinExistence type="predicted"/>
<dbReference type="EMBL" id="DUZY01000005">
    <property type="protein sequence ID" value="DAD41732.1"/>
    <property type="molecule type" value="Genomic_DNA"/>
</dbReference>
<gene>
    <name evidence="1" type="ORF">HUJ06_016055</name>
</gene>
<reference evidence="1 2" key="1">
    <citation type="journal article" date="2020" name="Mol. Biol. Evol.">
        <title>Distinct Expression and Methylation Patterns for Genes with Different Fates following a Single Whole-Genome Duplication in Flowering Plants.</title>
        <authorList>
            <person name="Shi T."/>
            <person name="Rahmani R.S."/>
            <person name="Gugger P.F."/>
            <person name="Wang M."/>
            <person name="Li H."/>
            <person name="Zhang Y."/>
            <person name="Li Z."/>
            <person name="Wang Q."/>
            <person name="Van de Peer Y."/>
            <person name="Marchal K."/>
            <person name="Chen J."/>
        </authorList>
    </citation>
    <scope>NUCLEOTIDE SEQUENCE [LARGE SCALE GENOMIC DNA]</scope>
    <source>
        <tissue evidence="1">Leaf</tissue>
    </source>
</reference>